<reference evidence="2" key="2">
    <citation type="submission" date="2020-02" db="EMBL/GenBank/DDBJ databases">
        <authorList>
            <consortium name="NCBI Pathogen Detection Project"/>
        </authorList>
    </citation>
    <scope>NUCLEOTIDE SEQUENCE</scope>
    <source>
        <strain evidence="1">MA.CK_93/00015421</strain>
        <strain evidence="2">MA.CK_98/00002963</strain>
    </source>
</reference>
<protein>
    <submittedName>
        <fullName evidence="2">Uncharacterized protein</fullName>
    </submittedName>
</protein>
<gene>
    <name evidence="2" type="ORF">G8O32_002540</name>
    <name evidence="1" type="ORF">G9F29_001959</name>
</gene>
<reference evidence="2" key="1">
    <citation type="journal article" date="2018" name="Genome Biol.">
        <title>SKESA: strategic k-mer extension for scrupulous assemblies.</title>
        <authorList>
            <person name="Souvorov A."/>
            <person name="Agarwala R."/>
            <person name="Lipman D.J."/>
        </authorList>
    </citation>
    <scope>NUCLEOTIDE SEQUENCE</scope>
    <source>
        <strain evidence="1">MA.CK_93/00015421</strain>
        <strain evidence="2">MA.CK_98/00002963</strain>
    </source>
</reference>
<dbReference type="EMBL" id="DAAVHI010000006">
    <property type="protein sequence ID" value="HAF4740250.1"/>
    <property type="molecule type" value="Genomic_DNA"/>
</dbReference>
<dbReference type="EMBL" id="DAAXPK010000003">
    <property type="protein sequence ID" value="HAG2010294.1"/>
    <property type="molecule type" value="Genomic_DNA"/>
</dbReference>
<evidence type="ECO:0000313" key="2">
    <source>
        <dbReference type="EMBL" id="HAG2010294.1"/>
    </source>
</evidence>
<sequence>MRFYDIQIFNAPDAKGNPGTLYRQYSSMKNGVFNPGGLMVEFDLLRFGESTPKGQSCITVWGISPQEMQQARQDMFGMTIKMWVGMSKGLPLAKPEQRGLVLEGTIWQVLGNWQGTELRLDLIVTAGPVSDVNPLPLAPVNLTVPWNKGVKLSVALTQCFQTLGGDYRFSVSISDRLVNNYDSNMFCGSLQELATRLNSLSKSIIKDSNYSGVEIAMVNGREIRVFDNDFANHQDKDSKKSASYRSKNPVQIEFTDLVGQPTWIQFGTVSIPCVMRSDIQVGDYIRMPKKLRPMIQASSYSQFRDDSAFTGDFLVSSVRLVGNSRQPDANSWVTVIEAHPTGGLLQHEYK</sequence>
<name>A0A759NTE6_SALER</name>
<comment type="caution">
    <text evidence="2">The sequence shown here is derived from an EMBL/GenBank/DDBJ whole genome shotgun (WGS) entry which is preliminary data.</text>
</comment>
<accession>A0A759NTE6</accession>
<organism evidence="2">
    <name type="scientific">Salmonella enterica</name>
    <name type="common">Salmonella choleraesuis</name>
    <dbReference type="NCBI Taxonomy" id="28901"/>
    <lineage>
        <taxon>Bacteria</taxon>
        <taxon>Pseudomonadati</taxon>
        <taxon>Pseudomonadota</taxon>
        <taxon>Gammaproteobacteria</taxon>
        <taxon>Enterobacterales</taxon>
        <taxon>Enterobacteriaceae</taxon>
        <taxon>Salmonella</taxon>
    </lineage>
</organism>
<proteinExistence type="predicted"/>
<evidence type="ECO:0000313" key="1">
    <source>
        <dbReference type="EMBL" id="HAF4740250.1"/>
    </source>
</evidence>
<dbReference type="AlphaFoldDB" id="A0A759NTE6"/>